<dbReference type="PANTHER" id="PTHR48154:SF1">
    <property type="entry name" value="PROTEIN, PUTATIVE-RELATED"/>
    <property type="match status" value="1"/>
</dbReference>
<proteinExistence type="predicted"/>
<dbReference type="AlphaFoldDB" id="A0A371F584"/>
<feature type="non-terminal residue" evidence="3">
    <location>
        <position position="1"/>
    </location>
</feature>
<evidence type="ECO:0000313" key="4">
    <source>
        <dbReference type="Proteomes" id="UP000257109"/>
    </source>
</evidence>
<protein>
    <recommendedName>
        <fullName evidence="2">DUF7745 domain-containing protein</fullName>
    </recommendedName>
</protein>
<accession>A0A371F584</accession>
<dbReference type="EMBL" id="QJKJ01010517">
    <property type="protein sequence ID" value="RDX73470.1"/>
    <property type="molecule type" value="Genomic_DNA"/>
</dbReference>
<comment type="caution">
    <text evidence="3">The sequence shown here is derived from an EMBL/GenBank/DDBJ whole genome shotgun (WGS) entry which is preliminary data.</text>
</comment>
<evidence type="ECO:0000256" key="1">
    <source>
        <dbReference type="SAM" id="Coils"/>
    </source>
</evidence>
<feature type="domain" description="DUF7745" evidence="2">
    <location>
        <begin position="4"/>
        <end position="227"/>
    </location>
</feature>
<sequence>MGFFSENGSWDDFIDILGLAIYGIILLPRLNDYIDLVAIDVFLASRGRGKNPVTTVLANTYYTIHYCHEKKGGQLVCYLQALYLWLIAHTFTSKCMTLCPMEDFKWCWVKRKIGREWTHILRNLTNKSIQEVLYQYGRFWNVPLVGTQGCINYNSVILLKQSGYLMLQPPSEESITPLIVHGLESPNVEILRKIRLAWENVNRRGRDLGPRSHDVLASYRNWIQVKVRMIKLPFNGPLLAASDSSRFGNLKNKRMDESLEVLVKMKKEEESLKRKLEEAYEGQRMA</sequence>
<dbReference type="InterPro" id="IPR056647">
    <property type="entry name" value="DUF7745"/>
</dbReference>
<name>A0A371F584_MUCPR</name>
<organism evidence="3 4">
    <name type="scientific">Mucuna pruriens</name>
    <name type="common">Velvet bean</name>
    <name type="synonym">Dolichos pruriens</name>
    <dbReference type="NCBI Taxonomy" id="157652"/>
    <lineage>
        <taxon>Eukaryota</taxon>
        <taxon>Viridiplantae</taxon>
        <taxon>Streptophyta</taxon>
        <taxon>Embryophyta</taxon>
        <taxon>Tracheophyta</taxon>
        <taxon>Spermatophyta</taxon>
        <taxon>Magnoliopsida</taxon>
        <taxon>eudicotyledons</taxon>
        <taxon>Gunneridae</taxon>
        <taxon>Pentapetalae</taxon>
        <taxon>rosids</taxon>
        <taxon>fabids</taxon>
        <taxon>Fabales</taxon>
        <taxon>Fabaceae</taxon>
        <taxon>Papilionoideae</taxon>
        <taxon>50 kb inversion clade</taxon>
        <taxon>NPAAA clade</taxon>
        <taxon>indigoferoid/millettioid clade</taxon>
        <taxon>Phaseoleae</taxon>
        <taxon>Mucuna</taxon>
    </lineage>
</organism>
<evidence type="ECO:0000259" key="2">
    <source>
        <dbReference type="Pfam" id="PF24924"/>
    </source>
</evidence>
<keyword evidence="4" id="KW-1185">Reference proteome</keyword>
<dbReference type="OrthoDB" id="1435337at2759"/>
<keyword evidence="1" id="KW-0175">Coiled coil</keyword>
<feature type="coiled-coil region" evidence="1">
    <location>
        <begin position="255"/>
        <end position="282"/>
    </location>
</feature>
<dbReference type="Pfam" id="PF24924">
    <property type="entry name" value="DUF7745"/>
    <property type="match status" value="1"/>
</dbReference>
<dbReference type="PANTHER" id="PTHR48154">
    <property type="entry name" value="PROTEIN, PUTATIVE-RELATED"/>
    <property type="match status" value="1"/>
</dbReference>
<reference evidence="3" key="1">
    <citation type="submission" date="2018-05" db="EMBL/GenBank/DDBJ databases">
        <title>Draft genome of Mucuna pruriens seed.</title>
        <authorList>
            <person name="Nnadi N.E."/>
            <person name="Vos R."/>
            <person name="Hasami M.H."/>
            <person name="Devisetty U.K."/>
            <person name="Aguiy J.C."/>
        </authorList>
    </citation>
    <scope>NUCLEOTIDE SEQUENCE [LARGE SCALE GENOMIC DNA]</scope>
    <source>
        <strain evidence="3">JCA_2017</strain>
    </source>
</reference>
<dbReference type="Proteomes" id="UP000257109">
    <property type="component" value="Unassembled WGS sequence"/>
</dbReference>
<gene>
    <name evidence="3" type="ORF">CR513_46925</name>
</gene>
<evidence type="ECO:0000313" key="3">
    <source>
        <dbReference type="EMBL" id="RDX73470.1"/>
    </source>
</evidence>